<sequence length="693" mass="79837">MVTFYIYILPHHQPGHIKPNCHKLAEALVQAPAPTTLRITDDTTGKKGRSSMSRGRAFQLTVEEAQAAPDVVTGTFPVNAKPALVLFDMGATWSFVSHSFCKDFQLERGKLTNPLAVDIATEEVRVVEDVFMDCVIEIFGVVYGEGRKTQLTFCFVAKTRKYLQRGGTGYLAYALVDQSEGKKLSVAKVPVVNEFPDVFLEDLPGIPPDRQVEFRIDLIPGTAPVARTPYRLAPPELQERSNQLQELSEKGFIRPSNSPWGAPILFVKKKDGSHRMCIDYRELNKVTIKNRYPLHRIDDLFDQLQGAAWFSKIALRSGYHQLKVKAEDIHKTAFRTRYGHYEFLVMPFGLTNAPAAFMDLMNRVCRPMFDRSMIVFIEYILIYSKTKEDHLVHLREVFEVLRKECLYAKFSKCAFWLQELQFLGHLVNREGIKLDPKTLIEIRNQQTAFETLRRKLCEAPILTLPEGVEDMTMYCVASHLGLGCVLMQRGRVIAYASRQLKPHEATYPAHDLELAAVVFALKIWRHYLYGRRWLDVVNNYDCEILYHHGKANVVADALSRKTSNVSLRIAHLKMVVTTSFLEMVCQAQEEKPHRKMQPLEILMWKWEIITMDLITKLPKTPRKSDTIWVIVDRLTKSAYFLAIRESFTSEQLADIYIKEIGTVKVQWQHRRGSEWTWEPEAEMREKYPELFAE</sequence>
<dbReference type="GO" id="GO:0004519">
    <property type="term" value="F:endonuclease activity"/>
    <property type="evidence" value="ECO:0007669"/>
    <property type="project" value="UniProtKB-KW"/>
</dbReference>
<evidence type="ECO:0000256" key="3">
    <source>
        <dbReference type="ARBA" id="ARBA00022695"/>
    </source>
</evidence>
<keyword evidence="6" id="KW-0378">Hydrolase</keyword>
<evidence type="ECO:0000256" key="1">
    <source>
        <dbReference type="ARBA" id="ARBA00022670"/>
    </source>
</evidence>
<dbReference type="Pfam" id="PF17919">
    <property type="entry name" value="RT_RNaseH_2"/>
    <property type="match status" value="1"/>
</dbReference>
<keyword evidence="5" id="KW-0255">Endonuclease</keyword>
<evidence type="ECO:0000256" key="5">
    <source>
        <dbReference type="ARBA" id="ARBA00022759"/>
    </source>
</evidence>
<evidence type="ECO:0000259" key="8">
    <source>
        <dbReference type="Pfam" id="PF00078"/>
    </source>
</evidence>
<protein>
    <recommendedName>
        <fullName evidence="12">Reverse transcriptase</fullName>
    </recommendedName>
</protein>
<evidence type="ECO:0000256" key="6">
    <source>
        <dbReference type="ARBA" id="ARBA00022801"/>
    </source>
</evidence>
<dbReference type="GO" id="GO:0003964">
    <property type="term" value="F:RNA-directed DNA polymerase activity"/>
    <property type="evidence" value="ECO:0007669"/>
    <property type="project" value="UniProtKB-KW"/>
</dbReference>
<evidence type="ECO:0000313" key="10">
    <source>
        <dbReference type="EMBL" id="KAJ9557024.1"/>
    </source>
</evidence>
<evidence type="ECO:0008006" key="12">
    <source>
        <dbReference type="Google" id="ProtNLM"/>
    </source>
</evidence>
<keyword evidence="4" id="KW-0540">Nuclease</keyword>
<keyword evidence="11" id="KW-1185">Reference proteome</keyword>
<gene>
    <name evidence="10" type="ORF">OSB04_011638</name>
</gene>
<dbReference type="Pfam" id="PF00078">
    <property type="entry name" value="RVT_1"/>
    <property type="match status" value="1"/>
</dbReference>
<keyword evidence="1" id="KW-0645">Protease</keyword>
<dbReference type="AlphaFoldDB" id="A0AA38T9T8"/>
<dbReference type="InterPro" id="IPR053134">
    <property type="entry name" value="RNA-dir_DNA_polymerase"/>
</dbReference>
<feature type="domain" description="Reverse transcriptase/retrotransposon-derived protein RNase H-like" evidence="9">
    <location>
        <begin position="444"/>
        <end position="532"/>
    </location>
</feature>
<dbReference type="PANTHER" id="PTHR24559">
    <property type="entry name" value="TRANSPOSON TY3-I GAG-POL POLYPROTEIN"/>
    <property type="match status" value="1"/>
</dbReference>
<evidence type="ECO:0000256" key="2">
    <source>
        <dbReference type="ARBA" id="ARBA00022679"/>
    </source>
</evidence>
<evidence type="ECO:0000256" key="7">
    <source>
        <dbReference type="ARBA" id="ARBA00022918"/>
    </source>
</evidence>
<feature type="domain" description="Reverse transcriptase" evidence="8">
    <location>
        <begin position="267"/>
        <end position="425"/>
    </location>
</feature>
<reference evidence="10" key="1">
    <citation type="submission" date="2023-03" db="EMBL/GenBank/DDBJ databases">
        <title>Chromosome-scale reference genome and RAD-based genetic map of yellow starthistle (Centaurea solstitialis) reveal putative structural variation and QTLs associated with invader traits.</title>
        <authorList>
            <person name="Reatini B."/>
            <person name="Cang F.A."/>
            <person name="Jiang Q."/>
            <person name="Mckibben M.T.W."/>
            <person name="Barker M.S."/>
            <person name="Rieseberg L.H."/>
            <person name="Dlugosch K.M."/>
        </authorList>
    </citation>
    <scope>NUCLEOTIDE SEQUENCE</scope>
    <source>
        <strain evidence="10">CAN-66</strain>
        <tissue evidence="10">Leaf</tissue>
    </source>
</reference>
<dbReference type="Proteomes" id="UP001172457">
    <property type="component" value="Chromosome 3"/>
</dbReference>
<evidence type="ECO:0000313" key="11">
    <source>
        <dbReference type="Proteomes" id="UP001172457"/>
    </source>
</evidence>
<name>A0AA38T9T8_9ASTR</name>
<dbReference type="EMBL" id="JARYMX010000003">
    <property type="protein sequence ID" value="KAJ9557024.1"/>
    <property type="molecule type" value="Genomic_DNA"/>
</dbReference>
<dbReference type="InterPro" id="IPR043128">
    <property type="entry name" value="Rev_trsase/Diguanyl_cyclase"/>
</dbReference>
<dbReference type="PANTHER" id="PTHR24559:SF444">
    <property type="entry name" value="REVERSE TRANSCRIPTASE DOMAIN-CONTAINING PROTEIN"/>
    <property type="match status" value="1"/>
</dbReference>
<keyword evidence="2" id="KW-0808">Transferase</keyword>
<dbReference type="InterPro" id="IPR041577">
    <property type="entry name" value="RT_RNaseH_2"/>
</dbReference>
<proteinExistence type="predicted"/>
<dbReference type="InterPro" id="IPR043502">
    <property type="entry name" value="DNA/RNA_pol_sf"/>
</dbReference>
<dbReference type="Gene3D" id="3.10.10.10">
    <property type="entry name" value="HIV Type 1 Reverse Transcriptase, subunit A, domain 1"/>
    <property type="match status" value="1"/>
</dbReference>
<dbReference type="GO" id="GO:0008233">
    <property type="term" value="F:peptidase activity"/>
    <property type="evidence" value="ECO:0007669"/>
    <property type="project" value="UniProtKB-KW"/>
</dbReference>
<keyword evidence="7" id="KW-0695">RNA-directed DNA polymerase</keyword>
<comment type="caution">
    <text evidence="10">The sequence shown here is derived from an EMBL/GenBank/DDBJ whole genome shotgun (WGS) entry which is preliminary data.</text>
</comment>
<dbReference type="InterPro" id="IPR000477">
    <property type="entry name" value="RT_dom"/>
</dbReference>
<keyword evidence="3" id="KW-0548">Nucleotidyltransferase</keyword>
<dbReference type="Gene3D" id="3.30.70.270">
    <property type="match status" value="1"/>
</dbReference>
<dbReference type="GO" id="GO:0006508">
    <property type="term" value="P:proteolysis"/>
    <property type="evidence" value="ECO:0007669"/>
    <property type="project" value="UniProtKB-KW"/>
</dbReference>
<dbReference type="SUPFAM" id="SSF56672">
    <property type="entry name" value="DNA/RNA polymerases"/>
    <property type="match status" value="1"/>
</dbReference>
<dbReference type="CDD" id="cd09274">
    <property type="entry name" value="RNase_HI_RT_Ty3"/>
    <property type="match status" value="1"/>
</dbReference>
<evidence type="ECO:0000256" key="4">
    <source>
        <dbReference type="ARBA" id="ARBA00022722"/>
    </source>
</evidence>
<organism evidence="10 11">
    <name type="scientific">Centaurea solstitialis</name>
    <name type="common">yellow star-thistle</name>
    <dbReference type="NCBI Taxonomy" id="347529"/>
    <lineage>
        <taxon>Eukaryota</taxon>
        <taxon>Viridiplantae</taxon>
        <taxon>Streptophyta</taxon>
        <taxon>Embryophyta</taxon>
        <taxon>Tracheophyta</taxon>
        <taxon>Spermatophyta</taxon>
        <taxon>Magnoliopsida</taxon>
        <taxon>eudicotyledons</taxon>
        <taxon>Gunneridae</taxon>
        <taxon>Pentapetalae</taxon>
        <taxon>asterids</taxon>
        <taxon>campanulids</taxon>
        <taxon>Asterales</taxon>
        <taxon>Asteraceae</taxon>
        <taxon>Carduoideae</taxon>
        <taxon>Cardueae</taxon>
        <taxon>Centaureinae</taxon>
        <taxon>Centaurea</taxon>
    </lineage>
</organism>
<evidence type="ECO:0000259" key="9">
    <source>
        <dbReference type="Pfam" id="PF17919"/>
    </source>
</evidence>
<dbReference type="FunFam" id="3.10.10.10:FF:000007">
    <property type="entry name" value="Retrovirus-related Pol polyprotein from transposon 17.6-like Protein"/>
    <property type="match status" value="1"/>
</dbReference>
<dbReference type="CDD" id="cd01647">
    <property type="entry name" value="RT_LTR"/>
    <property type="match status" value="1"/>
</dbReference>
<dbReference type="Pfam" id="PF08284">
    <property type="entry name" value="RVP_2"/>
    <property type="match status" value="1"/>
</dbReference>
<accession>A0AA38T9T8</accession>